<keyword evidence="3" id="KW-1185">Reference proteome</keyword>
<dbReference type="CDD" id="cd04181">
    <property type="entry name" value="NTP_transferase"/>
    <property type="match status" value="1"/>
</dbReference>
<dbReference type="RefSeq" id="WP_110812996.1">
    <property type="nucleotide sequence ID" value="NZ_QJTE01000001.1"/>
</dbReference>
<dbReference type="SUPFAM" id="SSF53448">
    <property type="entry name" value="Nucleotide-diphospho-sugar transferases"/>
    <property type="match status" value="1"/>
</dbReference>
<name>A0A318T6D9_9RHOB</name>
<dbReference type="Proteomes" id="UP000248311">
    <property type="component" value="Unassembled WGS sequence"/>
</dbReference>
<gene>
    <name evidence="2" type="ORF">DFP88_101669</name>
</gene>
<dbReference type="PANTHER" id="PTHR22572">
    <property type="entry name" value="SUGAR-1-PHOSPHATE GUANYL TRANSFERASE"/>
    <property type="match status" value="1"/>
</dbReference>
<dbReference type="Gene3D" id="2.160.10.10">
    <property type="entry name" value="Hexapeptide repeat proteins"/>
    <property type="match status" value="1"/>
</dbReference>
<dbReference type="Gene3D" id="3.30.750.24">
    <property type="entry name" value="STAS domain"/>
    <property type="match status" value="1"/>
</dbReference>
<accession>A0A318T6D9</accession>
<dbReference type="Pfam" id="PF00483">
    <property type="entry name" value="NTP_transferase"/>
    <property type="match status" value="1"/>
</dbReference>
<dbReference type="InterPro" id="IPR029044">
    <property type="entry name" value="Nucleotide-diphossugar_trans"/>
</dbReference>
<reference evidence="2 3" key="1">
    <citation type="submission" date="2018-06" db="EMBL/GenBank/DDBJ databases">
        <title>Genomic Encyclopedia of Type Strains, Phase III (KMG-III): the genomes of soil and plant-associated and newly described type strains.</title>
        <authorList>
            <person name="Whitman W."/>
        </authorList>
    </citation>
    <scope>NUCLEOTIDE SEQUENCE [LARGE SCALE GENOMIC DNA]</scope>
    <source>
        <strain evidence="2 3">CECT 9025</strain>
    </source>
</reference>
<protein>
    <submittedName>
        <fullName evidence="2">NDP-sugar pyrophosphorylase family protein</fullName>
    </submittedName>
</protein>
<dbReference type="SUPFAM" id="SSF52091">
    <property type="entry name" value="SpoIIaa-like"/>
    <property type="match status" value="1"/>
</dbReference>
<dbReference type="AlphaFoldDB" id="A0A318T6D9"/>
<dbReference type="Pfam" id="PF01740">
    <property type="entry name" value="STAS"/>
    <property type="match status" value="1"/>
</dbReference>
<comment type="caution">
    <text evidence="2">The sequence shown here is derived from an EMBL/GenBank/DDBJ whole genome shotgun (WGS) entry which is preliminary data.</text>
</comment>
<sequence length="494" mass="52174">MRIETEALSQTLCVLRLTGASLTSTSAARLGDACEEALSRGVEAAIVDLGGCAGTGYTGIAALMELYTTYSERMRLVFAGLEAEGRRALDRAGLTGILPLFDSAAQAAAAPEMQRHALSGTTAILLCAGRGKRMRPLSDETPKPMIDLLGRPMLERMLAHLAGFGIGDTIVNTAHRGDVIRTHFRESGRCGPALFFAPEGRRMPDGRWESRPLGTGSTLARLARDHAAFTGDVFVIAGDVLTDIDLADMARQHRASGADVTVAVAQRDQDMPAAARLLAAAGAAQPLALAVPQDVGVYLFKAEVLNALHDQAGRTIAGDLLPEILARGGRIRTYQAPFFWTSIDTGRDYYDAVAGSLRGQRDCVTPEGTEIRPGLWVMPGAQVSPQARIEGPCHIGEGAVIEAGAVIKGACAIGAHCIVEGRSVIDNSVIRPGTRVEAGAMVLEMIAGADWAVEHRFATGSQEEPLPLDMLSQAQEPAAGDLRATGLRSLPRIA</sequence>
<evidence type="ECO:0000313" key="2">
    <source>
        <dbReference type="EMBL" id="PYE85994.1"/>
    </source>
</evidence>
<dbReference type="Gene3D" id="3.90.550.10">
    <property type="entry name" value="Spore Coat Polysaccharide Biosynthesis Protein SpsA, Chain A"/>
    <property type="match status" value="1"/>
</dbReference>
<dbReference type="InterPro" id="IPR002645">
    <property type="entry name" value="STAS_dom"/>
</dbReference>
<feature type="domain" description="STAS" evidence="1">
    <location>
        <begin position="20"/>
        <end position="111"/>
    </location>
</feature>
<dbReference type="InterPro" id="IPR036513">
    <property type="entry name" value="STAS_dom_sf"/>
</dbReference>
<dbReference type="OrthoDB" id="9801810at2"/>
<dbReference type="EMBL" id="QJTE01000001">
    <property type="protein sequence ID" value="PYE85994.1"/>
    <property type="molecule type" value="Genomic_DNA"/>
</dbReference>
<dbReference type="InterPro" id="IPR005835">
    <property type="entry name" value="NTP_transferase_dom"/>
</dbReference>
<evidence type="ECO:0000259" key="1">
    <source>
        <dbReference type="PROSITE" id="PS50801"/>
    </source>
</evidence>
<proteinExistence type="predicted"/>
<evidence type="ECO:0000313" key="3">
    <source>
        <dbReference type="Proteomes" id="UP000248311"/>
    </source>
</evidence>
<organism evidence="2 3">
    <name type="scientific">Pseudoroseicyclus aestuarii</name>
    <dbReference type="NCBI Taxonomy" id="1795041"/>
    <lineage>
        <taxon>Bacteria</taxon>
        <taxon>Pseudomonadati</taxon>
        <taxon>Pseudomonadota</taxon>
        <taxon>Alphaproteobacteria</taxon>
        <taxon>Rhodobacterales</taxon>
        <taxon>Paracoccaceae</taxon>
        <taxon>Pseudoroseicyclus</taxon>
    </lineage>
</organism>
<dbReference type="InterPro" id="IPR050486">
    <property type="entry name" value="Mannose-1P_guanyltransferase"/>
</dbReference>
<dbReference type="PROSITE" id="PS50801">
    <property type="entry name" value="STAS"/>
    <property type="match status" value="1"/>
</dbReference>